<dbReference type="InterPro" id="IPR043129">
    <property type="entry name" value="ATPase_NBD"/>
</dbReference>
<name>A0AAD8L4W8_TARER</name>
<accession>A0AAD8L4W8</accession>
<feature type="region of interest" description="Disordered" evidence="7">
    <location>
        <begin position="462"/>
        <end position="485"/>
    </location>
</feature>
<comment type="subcellular location">
    <subcellularLocation>
        <location evidence="1">Nucleus</location>
    </subcellularLocation>
</comment>
<evidence type="ECO:0000256" key="5">
    <source>
        <dbReference type="ARBA" id="ARBA00023163"/>
    </source>
</evidence>
<evidence type="ECO:0000256" key="4">
    <source>
        <dbReference type="ARBA" id="ARBA00023015"/>
    </source>
</evidence>
<keyword evidence="9" id="KW-1185">Reference proteome</keyword>
<protein>
    <recommendedName>
        <fullName evidence="3">Actin-related protein 5</fullName>
    </recommendedName>
</protein>
<dbReference type="SMART" id="SM00268">
    <property type="entry name" value="ACTIN"/>
    <property type="match status" value="1"/>
</dbReference>
<sequence length="720" mass="82685">MPFICRTQRQTDYSLIPPSCPIVIDNGASYFRIGWAGESEPRIIFRNIVQRPRHKITGETVTIVGDHDPGLLKYFDCTRSGPRSAFDNDVVFQFEIMEYILDFAFDRLGADQAPINHPILITECACNPVQSRSKMAELLFETYGVPSIAFGVDAAFSYKYNQRVGICDRNGLAISSGFTTSHVIPFINGEPVYEACCRTNVGGYHVTDYLKQLLSLKYPHHMQRLTWEKVEDLKMEHCYITQDYASEVRLFQKGAKEAEEKTRCWQLPWTPAPIEEPPSEEEIARKAALKERQGQRLREMAEAKRSSKINELENELKGLEFLIQQLRHVNGNDIPSFLAETGYVSKQEIESAIVKVTQSLRKAKGEHDEAEEKPEISNSEKYTLIDIPDNMLTPEQVKEKRRQLFLKTTSEGRQRAKQKRFEEELERERRNKEDEEKRLENPELYMEQLRVRYKDLSERVEQRKRLKTNGSGNENSNLSGGVGRGERLNAAQKERMRLLTTAAFDRGKGEDTFGIKDEDWQLYKKMSKDNDDEDEVPNEDETELARVASKLREIDPAFFPKSDANSSGTELPRFRPLTKEDFQILIGVERFRCPEILFYPNLIGIEQAGLDEMTGLAIQRLQSKTHSFEESNSLTNSVLITGGSCLYPGMSERLEAGIRMIRPCGTPIRVLRASDAVLDAWLGAASFASTVHFQRQAFNKTDYYEKGEDWLRQYQLKYSF</sequence>
<evidence type="ECO:0000256" key="7">
    <source>
        <dbReference type="SAM" id="MobiDB-lite"/>
    </source>
</evidence>
<dbReference type="FunFam" id="3.30.420.40:FF:000122">
    <property type="entry name" value="ARP5 actin-related protein 5 homolog"/>
    <property type="match status" value="1"/>
</dbReference>
<evidence type="ECO:0000256" key="6">
    <source>
        <dbReference type="ARBA" id="ARBA00023242"/>
    </source>
</evidence>
<feature type="region of interest" description="Disordered" evidence="7">
    <location>
        <begin position="407"/>
        <end position="439"/>
    </location>
</feature>
<dbReference type="Gene3D" id="3.90.640.10">
    <property type="entry name" value="Actin, Chain A, domain 4"/>
    <property type="match status" value="1"/>
</dbReference>
<dbReference type="InterPro" id="IPR004000">
    <property type="entry name" value="Actin"/>
</dbReference>
<feature type="compositionally biased region" description="Basic and acidic residues" evidence="7">
    <location>
        <begin position="410"/>
        <end position="439"/>
    </location>
</feature>
<evidence type="ECO:0000256" key="2">
    <source>
        <dbReference type="ARBA" id="ARBA00006021"/>
    </source>
</evidence>
<keyword evidence="4" id="KW-0805">Transcription regulation</keyword>
<dbReference type="GO" id="GO:0005634">
    <property type="term" value="C:nucleus"/>
    <property type="evidence" value="ECO:0007669"/>
    <property type="project" value="UniProtKB-SubCell"/>
</dbReference>
<reference evidence="8" key="1">
    <citation type="journal article" date="2023" name="bioRxiv">
        <title>Improved chromosome-level genome assembly for marigold (Tagetes erecta).</title>
        <authorList>
            <person name="Jiang F."/>
            <person name="Yuan L."/>
            <person name="Wang S."/>
            <person name="Wang H."/>
            <person name="Xu D."/>
            <person name="Wang A."/>
            <person name="Fan W."/>
        </authorList>
    </citation>
    <scope>NUCLEOTIDE SEQUENCE</scope>
    <source>
        <strain evidence="8">WSJ</strain>
        <tissue evidence="8">Leaf</tissue>
    </source>
</reference>
<evidence type="ECO:0000256" key="3">
    <source>
        <dbReference type="ARBA" id="ARBA00021612"/>
    </source>
</evidence>
<feature type="compositionally biased region" description="Low complexity" evidence="7">
    <location>
        <begin position="469"/>
        <end position="479"/>
    </location>
</feature>
<dbReference type="Pfam" id="PF00022">
    <property type="entry name" value="Actin"/>
    <property type="match status" value="2"/>
</dbReference>
<dbReference type="FunFam" id="3.90.640.10:FF:000034">
    <property type="entry name" value="Actin-related protein 5"/>
    <property type="match status" value="1"/>
</dbReference>
<comment type="caution">
    <text evidence="8">The sequence shown here is derived from an EMBL/GenBank/DDBJ whole genome shotgun (WGS) entry which is preliminary data.</text>
</comment>
<keyword evidence="6" id="KW-0539">Nucleus</keyword>
<dbReference type="CDD" id="cd10211">
    <property type="entry name" value="ASKHA_NBD_Arp5"/>
    <property type="match status" value="1"/>
</dbReference>
<dbReference type="Gene3D" id="3.30.420.40">
    <property type="match status" value="2"/>
</dbReference>
<comment type="similarity">
    <text evidence="2">Belongs to the actin family. ARP5 subfamily.</text>
</comment>
<dbReference type="PANTHER" id="PTHR11937">
    <property type="entry name" value="ACTIN"/>
    <property type="match status" value="1"/>
</dbReference>
<dbReference type="AlphaFoldDB" id="A0AAD8L4W8"/>
<dbReference type="Proteomes" id="UP001229421">
    <property type="component" value="Unassembled WGS sequence"/>
</dbReference>
<evidence type="ECO:0000256" key="1">
    <source>
        <dbReference type="ARBA" id="ARBA00004123"/>
    </source>
</evidence>
<evidence type="ECO:0000313" key="8">
    <source>
        <dbReference type="EMBL" id="KAK1431982.1"/>
    </source>
</evidence>
<dbReference type="SUPFAM" id="SSF53067">
    <property type="entry name" value="Actin-like ATPase domain"/>
    <property type="match status" value="2"/>
</dbReference>
<evidence type="ECO:0000313" key="9">
    <source>
        <dbReference type="Proteomes" id="UP001229421"/>
    </source>
</evidence>
<gene>
    <name evidence="8" type="ORF">QVD17_08824</name>
</gene>
<organism evidence="8 9">
    <name type="scientific">Tagetes erecta</name>
    <name type="common">African marigold</name>
    <dbReference type="NCBI Taxonomy" id="13708"/>
    <lineage>
        <taxon>Eukaryota</taxon>
        <taxon>Viridiplantae</taxon>
        <taxon>Streptophyta</taxon>
        <taxon>Embryophyta</taxon>
        <taxon>Tracheophyta</taxon>
        <taxon>Spermatophyta</taxon>
        <taxon>Magnoliopsida</taxon>
        <taxon>eudicotyledons</taxon>
        <taxon>Gunneridae</taxon>
        <taxon>Pentapetalae</taxon>
        <taxon>asterids</taxon>
        <taxon>campanulids</taxon>
        <taxon>Asterales</taxon>
        <taxon>Asteraceae</taxon>
        <taxon>Asteroideae</taxon>
        <taxon>Heliantheae alliance</taxon>
        <taxon>Tageteae</taxon>
        <taxon>Tagetes</taxon>
    </lineage>
</organism>
<dbReference type="EMBL" id="JAUHHV010000002">
    <property type="protein sequence ID" value="KAK1431982.1"/>
    <property type="molecule type" value="Genomic_DNA"/>
</dbReference>
<keyword evidence="5" id="KW-0804">Transcription</keyword>
<proteinExistence type="inferred from homology"/>